<organism evidence="2 3">
    <name type="scientific">Vreelandella neptunia</name>
    <dbReference type="NCBI Taxonomy" id="115551"/>
    <lineage>
        <taxon>Bacteria</taxon>
        <taxon>Pseudomonadati</taxon>
        <taxon>Pseudomonadota</taxon>
        <taxon>Gammaproteobacteria</taxon>
        <taxon>Oceanospirillales</taxon>
        <taxon>Halomonadaceae</taxon>
        <taxon>Vreelandella</taxon>
    </lineage>
</organism>
<name>A0ABZ0YTE5_9GAMM</name>
<reference evidence="2 3" key="1">
    <citation type="submission" date="2023-11" db="EMBL/GenBank/DDBJ databases">
        <title>MicrobeMod: A computational toolkit for identifying prokaryotic methylation and restriction-modification with nanopore sequencing.</title>
        <authorList>
            <person name="Crits-Christoph A."/>
            <person name="Kang S.C."/>
            <person name="Lee H."/>
            <person name="Ostrov N."/>
        </authorList>
    </citation>
    <scope>NUCLEOTIDE SEQUENCE [LARGE SCALE GENOMIC DNA]</scope>
    <source>
        <strain evidence="2 3">ATCC BAA-805</strain>
    </source>
</reference>
<dbReference type="Gene3D" id="1.10.443.10">
    <property type="entry name" value="Intergrase catalytic core"/>
    <property type="match status" value="1"/>
</dbReference>
<protein>
    <recommendedName>
        <fullName evidence="4">Site-specific integrase</fullName>
    </recommendedName>
</protein>
<evidence type="ECO:0000313" key="3">
    <source>
        <dbReference type="Proteomes" id="UP001324794"/>
    </source>
</evidence>
<accession>A0ABZ0YTE5</accession>
<evidence type="ECO:0000313" key="2">
    <source>
        <dbReference type="EMBL" id="WQH14516.1"/>
    </source>
</evidence>
<proteinExistence type="predicted"/>
<keyword evidence="3" id="KW-1185">Reference proteome</keyword>
<evidence type="ECO:0008006" key="4">
    <source>
        <dbReference type="Google" id="ProtNLM"/>
    </source>
</evidence>
<gene>
    <name evidence="2" type="ORF">SR894_08225</name>
</gene>
<keyword evidence="1" id="KW-0233">DNA recombination</keyword>
<dbReference type="Proteomes" id="UP001324794">
    <property type="component" value="Chromosome"/>
</dbReference>
<dbReference type="InterPro" id="IPR011010">
    <property type="entry name" value="DNA_brk_join_enz"/>
</dbReference>
<dbReference type="EMBL" id="CP140255">
    <property type="protein sequence ID" value="WQH14516.1"/>
    <property type="molecule type" value="Genomic_DNA"/>
</dbReference>
<evidence type="ECO:0000256" key="1">
    <source>
        <dbReference type="ARBA" id="ARBA00023172"/>
    </source>
</evidence>
<dbReference type="RefSeq" id="WP_223288853.1">
    <property type="nucleotide sequence ID" value="NZ_CP140255.1"/>
</dbReference>
<dbReference type="SUPFAM" id="SSF56349">
    <property type="entry name" value="DNA breaking-rejoining enzymes"/>
    <property type="match status" value="1"/>
</dbReference>
<sequence>MAFLKESRRKISAVTSIVGEDIVSINLNDKFITDGHSTANFERLLYIGCPVLPMEGRRIYHNKDQPSIVDANRKLTAIKICNAIHSMDKTDRTKINIFRETVSFIRMMDSEGIENFFSFDAVSQYINELVKLYKKGVKGKSISSRQNAIKSLIKELDIVLYEQCENIFTVFPADNEPTKPYTDAELKKIASALYTIFNNYAKHIEYGTTPTTFPLYNEKNEDGSFKFISNGSAIRHTTYRNSSSIWKTDLVRAAYFITCLHTGINSNPLLELKISDITEEPFQDISRGTYTLKTVKGRQSGKTNKIGAGFTKKGKIFFDRWLRISKKLNSYKDGYIFPNLSKNEPSKMTSSNASSLNKYINSFDIPSFRSQRFRKTKASLIMRATESIFMVAQGLNNSVATASKHYANGDPVTTEFSLASALYVREQTALGTPLDKAIKDSAFIFKDPIKESNADTKYKKLSNGLRCGGAFEEKSIKIKNALIKEGIANESELVACHKFLECFGCMHHAVVAEVEDIWLLLSFSDVILESITTPSINSKPTSLLHKVSNTVQVIIERMRDKHEAVYFEAYQKYLDAPHPLWQDTNDIELMLDIY</sequence>
<dbReference type="InterPro" id="IPR013762">
    <property type="entry name" value="Integrase-like_cat_sf"/>
</dbReference>